<keyword evidence="1" id="KW-0812">Transmembrane</keyword>
<keyword evidence="1" id="KW-0472">Membrane</keyword>
<evidence type="ECO:0000313" key="2">
    <source>
        <dbReference type="EMBL" id="BCK58984.1"/>
    </source>
</evidence>
<feature type="transmembrane region" description="Helical" evidence="1">
    <location>
        <begin position="218"/>
        <end position="238"/>
    </location>
</feature>
<proteinExistence type="predicted"/>
<sequence>MTRSTQPRLDELSPRAAAAAVRRRLDASDLRAFLHSSPAKLIAVGLLLLIMCLLAGVVTAAAVSSRQHALDHLLDESEPDAYSAQRLYASLSVADAAAGTAFISGGLEPEPVRDRYSQAVGQASAELVAQSDAGTGVSGDSDPDSRLRTGIATELPVYTGLIETARANNREGHPVGAAYLSEASNLMQTTMLPMARELQEHRSDAITETQHRHVQPPWAAIVLPILSLAALIAAQVYLARRWQRLLNPGLLLTSGTLLILLAWTVIAGSVSAVATLHGRDDGAVPTSELTESRILTQQARAAETLKLVRRDASGDYDHIYDDAITKLTALLTRYPQDAPGSGDVGTARGALDRWREAHQRMNDALGRGDFPGASVVAIGPGADGAAADVEALDNALGEGISDARNRLRGEVSDAARALDLLSPGALLLSVLAACFVVAGLWPRLREYR</sequence>
<evidence type="ECO:0000256" key="1">
    <source>
        <dbReference type="SAM" id="Phobius"/>
    </source>
</evidence>
<reference evidence="2 3" key="1">
    <citation type="submission" date="2020-08" db="EMBL/GenBank/DDBJ databases">
        <title>Genome Sequencing of Nocardia wallacei strain FMUON74 and assembly.</title>
        <authorList>
            <person name="Toyokawa M."/>
            <person name="Uesaka K."/>
        </authorList>
    </citation>
    <scope>NUCLEOTIDE SEQUENCE [LARGE SCALE GENOMIC DNA]</scope>
    <source>
        <strain evidence="2 3">FMUON74</strain>
    </source>
</reference>
<dbReference type="RefSeq" id="WP_187685642.1">
    <property type="nucleotide sequence ID" value="NZ_AP023396.1"/>
</dbReference>
<protein>
    <recommendedName>
        <fullName evidence="4">Secreted protein</fullName>
    </recommendedName>
</protein>
<dbReference type="GeneID" id="80351138"/>
<dbReference type="EMBL" id="AP023396">
    <property type="protein sequence ID" value="BCK58984.1"/>
    <property type="molecule type" value="Genomic_DNA"/>
</dbReference>
<evidence type="ECO:0000313" key="3">
    <source>
        <dbReference type="Proteomes" id="UP000516173"/>
    </source>
</evidence>
<name>A0A7G1L0U1_9NOCA</name>
<accession>A0A7G1L0U1</accession>
<feature type="transmembrane region" description="Helical" evidence="1">
    <location>
        <begin position="420"/>
        <end position="441"/>
    </location>
</feature>
<gene>
    <name evidence="2" type="ORF">NWFMUON74_67560</name>
</gene>
<feature type="transmembrane region" description="Helical" evidence="1">
    <location>
        <begin position="250"/>
        <end position="274"/>
    </location>
</feature>
<organism evidence="2 3">
    <name type="scientific">Nocardia wallacei</name>
    <dbReference type="NCBI Taxonomy" id="480035"/>
    <lineage>
        <taxon>Bacteria</taxon>
        <taxon>Bacillati</taxon>
        <taxon>Actinomycetota</taxon>
        <taxon>Actinomycetes</taxon>
        <taxon>Mycobacteriales</taxon>
        <taxon>Nocardiaceae</taxon>
        <taxon>Nocardia</taxon>
    </lineage>
</organism>
<dbReference type="KEGG" id="nwl:NWFMUON74_67560"/>
<evidence type="ECO:0008006" key="4">
    <source>
        <dbReference type="Google" id="ProtNLM"/>
    </source>
</evidence>
<feature type="transmembrane region" description="Helical" evidence="1">
    <location>
        <begin position="41"/>
        <end position="63"/>
    </location>
</feature>
<dbReference type="Proteomes" id="UP000516173">
    <property type="component" value="Chromosome"/>
</dbReference>
<keyword evidence="1" id="KW-1133">Transmembrane helix</keyword>
<keyword evidence="3" id="KW-1185">Reference proteome</keyword>
<dbReference type="AlphaFoldDB" id="A0A7G1L0U1"/>